<dbReference type="EMBL" id="KE123587">
    <property type="protein sequence ID" value="EUR79215.1"/>
    <property type="molecule type" value="Genomic_DNA"/>
</dbReference>
<gene>
    <name evidence="1" type="ORF">PFBG_00704</name>
</gene>
<accession>W7FTX9</accession>
<proteinExistence type="predicted"/>
<dbReference type="OrthoDB" id="372835at2759"/>
<reference evidence="2" key="1">
    <citation type="submission" date="2007-11" db="EMBL/GenBank/DDBJ databases">
        <authorList>
            <consortium name="The Broad Institute Genome Sequencing Platform"/>
            <person name="Volkman S.K."/>
            <person name="Daily J.P."/>
            <person name="Sarr O."/>
            <person name="Ndiaye D."/>
            <person name="Ndir O."/>
            <person name="Mboup S."/>
            <person name="Lukens A."/>
            <person name="Stange-Thomann N."/>
            <person name="Mauceli E."/>
            <person name="Gnerre S."/>
            <person name="Jaffe D."/>
            <person name="Zainoun J."/>
            <person name="Wiegand R.C."/>
            <person name="Birren B."/>
            <person name="Galagan J."/>
            <person name="Lander E."/>
            <person name="Wirth D.F."/>
        </authorList>
    </citation>
    <scope>NUCLEOTIDE SEQUENCE [LARGE SCALE GENOMIC DNA]</scope>
    <source>
        <strain evidence="2">7G8</strain>
    </source>
</reference>
<evidence type="ECO:0000313" key="1">
    <source>
        <dbReference type="EMBL" id="EUR79215.1"/>
    </source>
</evidence>
<protein>
    <submittedName>
        <fullName evidence="1">Uncharacterized protein</fullName>
    </submittedName>
</protein>
<dbReference type="Proteomes" id="UP000030688">
    <property type="component" value="Unassembled WGS sequence"/>
</dbReference>
<reference evidence="1 2" key="2">
    <citation type="submission" date="2013-02" db="EMBL/GenBank/DDBJ databases">
        <title>The Genome Sequence of Plasmodium falciparum 7G8.</title>
        <authorList>
            <consortium name="The Broad Institute Genome Sequencing Platform"/>
            <consortium name="The Broad Institute Genome Sequencing Center for Infectious Disease"/>
            <person name="Neafsey D."/>
            <person name="Cheeseman I."/>
            <person name="Volkman S."/>
            <person name="Adams J."/>
            <person name="Walker B."/>
            <person name="Young S.K."/>
            <person name="Zeng Q."/>
            <person name="Gargeya S."/>
            <person name="Fitzgerald M."/>
            <person name="Haas B."/>
            <person name="Abouelleil A."/>
            <person name="Alvarado L."/>
            <person name="Arachchi H.M."/>
            <person name="Berlin A.M."/>
            <person name="Chapman S.B."/>
            <person name="Dewar J."/>
            <person name="Goldberg J."/>
            <person name="Griggs A."/>
            <person name="Gujja S."/>
            <person name="Hansen M."/>
            <person name="Howarth C."/>
            <person name="Imamovic A."/>
            <person name="Larimer J."/>
            <person name="McCowan C."/>
            <person name="Murphy C."/>
            <person name="Neiman D."/>
            <person name="Pearson M."/>
            <person name="Priest M."/>
            <person name="Roberts A."/>
            <person name="Saif S."/>
            <person name="Shea T."/>
            <person name="Sisk P."/>
            <person name="Sykes S."/>
            <person name="Wortman J."/>
            <person name="Nusbaum C."/>
            <person name="Birren B."/>
        </authorList>
    </citation>
    <scope>NUCLEOTIDE SEQUENCE [LARGE SCALE GENOMIC DNA]</scope>
    <source>
        <strain evidence="1 2">7G8</strain>
    </source>
</reference>
<name>W7FTX9_PLAF8</name>
<sequence length="118" mass="14252">MIVNTLSNISNIRNEKIENNNKNEKLIKSYPTQSKNVMSTFSFWNIEKETFITKPLYAQNLRKKQFSLLDESEEMIRNYSSNQYSIKFVPRHLLYVMSQVASRSFFDPLYRKQLFFRY</sequence>
<organism evidence="1 2">
    <name type="scientific">Plasmodium falciparum (isolate 7G8)</name>
    <dbReference type="NCBI Taxonomy" id="57266"/>
    <lineage>
        <taxon>Eukaryota</taxon>
        <taxon>Sar</taxon>
        <taxon>Alveolata</taxon>
        <taxon>Apicomplexa</taxon>
        <taxon>Aconoidasida</taxon>
        <taxon>Haemosporida</taxon>
        <taxon>Plasmodiidae</taxon>
        <taxon>Plasmodium</taxon>
        <taxon>Plasmodium (Laverania)</taxon>
    </lineage>
</organism>
<evidence type="ECO:0000313" key="2">
    <source>
        <dbReference type="Proteomes" id="UP000030688"/>
    </source>
</evidence>
<dbReference type="AlphaFoldDB" id="W7FTX9"/>